<evidence type="ECO:0000313" key="3">
    <source>
        <dbReference type="EMBL" id="KRM88330.1"/>
    </source>
</evidence>
<dbReference type="STRING" id="1423810.FD19_GL000624"/>
<dbReference type="PANTHER" id="PTHR36834">
    <property type="entry name" value="MEMBRANE PROTEIN-RELATED"/>
    <property type="match status" value="1"/>
</dbReference>
<evidence type="ECO:0000313" key="4">
    <source>
        <dbReference type="Proteomes" id="UP000051789"/>
    </source>
</evidence>
<comment type="caution">
    <text evidence="3">The sequence shown here is derived from an EMBL/GenBank/DDBJ whole genome shotgun (WGS) entry which is preliminary data.</text>
</comment>
<protein>
    <recommendedName>
        <fullName evidence="2">VanZ-like domain-containing protein</fullName>
    </recommendedName>
</protein>
<organism evidence="3 4">
    <name type="scientific">Lacticaseibacillus thailandensis DSM 22698 = JCM 13996</name>
    <dbReference type="NCBI Taxonomy" id="1423810"/>
    <lineage>
        <taxon>Bacteria</taxon>
        <taxon>Bacillati</taxon>
        <taxon>Bacillota</taxon>
        <taxon>Bacilli</taxon>
        <taxon>Lactobacillales</taxon>
        <taxon>Lactobacillaceae</taxon>
        <taxon>Lacticaseibacillus</taxon>
    </lineage>
</organism>
<dbReference type="InterPro" id="IPR006976">
    <property type="entry name" value="VanZ-like"/>
</dbReference>
<reference evidence="3 4" key="1">
    <citation type="journal article" date="2015" name="Genome Announc.">
        <title>Expanding the biotechnology potential of lactobacilli through comparative genomics of 213 strains and associated genera.</title>
        <authorList>
            <person name="Sun Z."/>
            <person name="Harris H.M."/>
            <person name="McCann A."/>
            <person name="Guo C."/>
            <person name="Argimon S."/>
            <person name="Zhang W."/>
            <person name="Yang X."/>
            <person name="Jeffery I.B."/>
            <person name="Cooney J.C."/>
            <person name="Kagawa T.F."/>
            <person name="Liu W."/>
            <person name="Song Y."/>
            <person name="Salvetti E."/>
            <person name="Wrobel A."/>
            <person name="Rasinkangas P."/>
            <person name="Parkhill J."/>
            <person name="Rea M.C."/>
            <person name="O'Sullivan O."/>
            <person name="Ritari J."/>
            <person name="Douillard F.P."/>
            <person name="Paul Ross R."/>
            <person name="Yang R."/>
            <person name="Briner A.E."/>
            <person name="Felis G.E."/>
            <person name="de Vos W.M."/>
            <person name="Barrangou R."/>
            <person name="Klaenhammer T.R."/>
            <person name="Caufield P.W."/>
            <person name="Cui Y."/>
            <person name="Zhang H."/>
            <person name="O'Toole P.W."/>
        </authorList>
    </citation>
    <scope>NUCLEOTIDE SEQUENCE [LARGE SCALE GENOMIC DNA]</scope>
    <source>
        <strain evidence="3 4">DSM 22698</strain>
    </source>
</reference>
<gene>
    <name evidence="3" type="ORF">FD19_GL000624</name>
</gene>
<dbReference type="PANTHER" id="PTHR36834:SF1">
    <property type="entry name" value="INTEGRAL MEMBRANE PROTEIN"/>
    <property type="match status" value="1"/>
</dbReference>
<keyword evidence="1" id="KW-0472">Membrane</keyword>
<feature type="transmembrane region" description="Helical" evidence="1">
    <location>
        <begin position="95"/>
        <end position="120"/>
    </location>
</feature>
<dbReference type="InterPro" id="IPR053150">
    <property type="entry name" value="Teicoplanin_resist-assoc"/>
</dbReference>
<dbReference type="Pfam" id="PF04892">
    <property type="entry name" value="VanZ"/>
    <property type="match status" value="1"/>
</dbReference>
<feature type="transmembrane region" description="Helical" evidence="1">
    <location>
        <begin position="126"/>
        <end position="143"/>
    </location>
</feature>
<dbReference type="PATRIC" id="fig|1423810.4.peg.640"/>
<dbReference type="AlphaFoldDB" id="A0A0R2CAC5"/>
<dbReference type="EMBL" id="AYZK01000001">
    <property type="protein sequence ID" value="KRM88330.1"/>
    <property type="molecule type" value="Genomic_DNA"/>
</dbReference>
<keyword evidence="1" id="KW-0812">Transmembrane</keyword>
<evidence type="ECO:0000259" key="2">
    <source>
        <dbReference type="Pfam" id="PF04892"/>
    </source>
</evidence>
<dbReference type="Proteomes" id="UP000051789">
    <property type="component" value="Unassembled WGS sequence"/>
</dbReference>
<accession>A0A0R2CAC5</accession>
<keyword evidence="1" id="KW-1133">Transmembrane helix</keyword>
<name>A0A0R2CAC5_9LACO</name>
<sequence length="150" mass="17209">MRWWHEVGLLLFVVYLILLLALTVFRGAQIYFPWNLHPDWGRDTSVINLRPLVGSWQLFNGTTRLDFYYQTFGNVLWFMPLGLLWPALGRRGHRLWGTACLSLLLSLGIECWQFLLATGIADIDDVIFNFIGGLVGYGLYRIGRGLCGRS</sequence>
<keyword evidence="4" id="KW-1185">Reference proteome</keyword>
<feature type="transmembrane region" description="Helical" evidence="1">
    <location>
        <begin position="67"/>
        <end position="88"/>
    </location>
</feature>
<evidence type="ECO:0000256" key="1">
    <source>
        <dbReference type="SAM" id="Phobius"/>
    </source>
</evidence>
<proteinExistence type="predicted"/>
<feature type="domain" description="VanZ-like" evidence="2">
    <location>
        <begin position="12"/>
        <end position="142"/>
    </location>
</feature>